<dbReference type="AlphaFoldDB" id="C2FT70"/>
<comment type="caution">
    <text evidence="1">The sequence shown here is derived from an EMBL/GenBank/DDBJ whole genome shotgun (WGS) entry which is preliminary data.</text>
</comment>
<evidence type="ECO:0000313" key="2">
    <source>
        <dbReference type="Proteomes" id="UP000006241"/>
    </source>
</evidence>
<accession>C2FT70</accession>
<organism evidence="1 2">
    <name type="scientific">Sphingobacterium spiritivorum ATCC 33300</name>
    <dbReference type="NCBI Taxonomy" id="525372"/>
    <lineage>
        <taxon>Bacteria</taxon>
        <taxon>Pseudomonadati</taxon>
        <taxon>Bacteroidota</taxon>
        <taxon>Sphingobacteriia</taxon>
        <taxon>Sphingobacteriales</taxon>
        <taxon>Sphingobacteriaceae</taxon>
        <taxon>Sphingobacterium</taxon>
    </lineage>
</organism>
<evidence type="ECO:0000313" key="1">
    <source>
        <dbReference type="EMBL" id="EEI93904.1"/>
    </source>
</evidence>
<dbReference type="Proteomes" id="UP000006241">
    <property type="component" value="Unassembled WGS sequence"/>
</dbReference>
<protein>
    <submittedName>
        <fullName evidence="1">Uncharacterized protein</fullName>
    </submittedName>
</protein>
<dbReference type="HOGENOM" id="CLU_3222227_0_0_10"/>
<sequence length="44" mass="5161">MYYNVILKNYSFHMNNILKYSIASKKMTNEHKSLIGQALINVKV</sequence>
<reference evidence="1 2" key="1">
    <citation type="submission" date="2009-01" db="EMBL/GenBank/DDBJ databases">
        <authorList>
            <person name="Qin X."/>
            <person name="Bachman B."/>
            <person name="Battles P."/>
            <person name="Bell A."/>
            <person name="Bess C."/>
            <person name="Bickham C."/>
            <person name="Chaboub L."/>
            <person name="Chen D."/>
            <person name="Coyle M."/>
            <person name="Deiros D.R."/>
            <person name="Dinh H."/>
            <person name="Forbes L."/>
            <person name="Fowler G."/>
            <person name="Francisco L."/>
            <person name="Fu Q."/>
            <person name="Gubbala S."/>
            <person name="Hale W."/>
            <person name="Han Y."/>
            <person name="Hemphill L."/>
            <person name="Highlander S.K."/>
            <person name="Hirani K."/>
            <person name="Hogues M."/>
            <person name="Jackson L."/>
            <person name="Jakkamsetti A."/>
            <person name="Javaid M."/>
            <person name="Jiang H."/>
            <person name="Korchina V."/>
            <person name="Kovar C."/>
            <person name="Lara F."/>
            <person name="Lee S."/>
            <person name="Mata R."/>
            <person name="Mathew T."/>
            <person name="Moen C."/>
            <person name="Morales K."/>
            <person name="Munidasa M."/>
            <person name="Nazareth L."/>
            <person name="Ngo R."/>
            <person name="Nguyen L."/>
            <person name="Okwuonu G."/>
            <person name="Ongeri F."/>
            <person name="Patil S."/>
            <person name="Petrosino J."/>
            <person name="Pham C."/>
            <person name="Pham P."/>
            <person name="Pu L.-L."/>
            <person name="Puazo M."/>
            <person name="Raj R."/>
            <person name="Reid J."/>
            <person name="Rouhana J."/>
            <person name="Saada N."/>
            <person name="Shang Y."/>
            <person name="Simmons D."/>
            <person name="Thornton R."/>
            <person name="Warren J."/>
            <person name="Weissenberger G."/>
            <person name="Zhang J."/>
            <person name="Zhang L."/>
            <person name="Zhou C."/>
            <person name="Zhu D."/>
            <person name="Muzny D."/>
            <person name="Worley K."/>
            <person name="Gibbs R."/>
        </authorList>
    </citation>
    <scope>NUCLEOTIDE SEQUENCE [LARGE SCALE GENOMIC DNA]</scope>
    <source>
        <strain evidence="1 2">ATCC 33300</strain>
    </source>
</reference>
<dbReference type="EMBL" id="ACHB01000009">
    <property type="protein sequence ID" value="EEI93904.1"/>
    <property type="molecule type" value="Genomic_DNA"/>
</dbReference>
<gene>
    <name evidence="1" type="ORF">HMPREF0765_0526</name>
</gene>
<name>C2FT70_SPHSI</name>
<proteinExistence type="predicted"/>